<evidence type="ECO:0000256" key="2">
    <source>
        <dbReference type="ARBA" id="ARBA00022448"/>
    </source>
</evidence>
<keyword evidence="5" id="KW-0598">Phosphotransferase system</keyword>
<evidence type="ECO:0000256" key="3">
    <source>
        <dbReference type="ARBA" id="ARBA00022475"/>
    </source>
</evidence>
<dbReference type="InterPro" id="IPR004703">
    <property type="entry name" value="PTS_sugar-sp_permease"/>
</dbReference>
<dbReference type="PANTHER" id="PTHR37324:SF2">
    <property type="entry name" value="PTS SYSTEM GALACTITOL-SPECIFIC EIIC COMPONENT"/>
    <property type="match status" value="1"/>
</dbReference>
<dbReference type="Proteomes" id="UP000070376">
    <property type="component" value="Unassembled WGS sequence"/>
</dbReference>
<gene>
    <name evidence="9" type="ORF">HMPREF3213_00331</name>
</gene>
<evidence type="ECO:0000256" key="1">
    <source>
        <dbReference type="ARBA" id="ARBA00004651"/>
    </source>
</evidence>
<comment type="subcellular location">
    <subcellularLocation>
        <location evidence="1">Cell membrane</location>
        <topology evidence="1">Multi-pass membrane protein</topology>
    </subcellularLocation>
</comment>
<protein>
    <submittedName>
        <fullName evidence="9">PTS system Galactitol-specific IIC component</fullName>
    </submittedName>
</protein>
<dbReference type="PATRIC" id="fig|1398.22.peg.324"/>
<evidence type="ECO:0000256" key="7">
    <source>
        <dbReference type="ARBA" id="ARBA00022989"/>
    </source>
</evidence>
<organism evidence="9 10">
    <name type="scientific">Heyndrickxia coagulans</name>
    <name type="common">Weizmannia coagulans</name>
    <dbReference type="NCBI Taxonomy" id="1398"/>
    <lineage>
        <taxon>Bacteria</taxon>
        <taxon>Bacillati</taxon>
        <taxon>Bacillota</taxon>
        <taxon>Bacilli</taxon>
        <taxon>Bacillales</taxon>
        <taxon>Bacillaceae</taxon>
        <taxon>Heyndrickxia</taxon>
    </lineage>
</organism>
<dbReference type="GO" id="GO:0005886">
    <property type="term" value="C:plasma membrane"/>
    <property type="evidence" value="ECO:0007669"/>
    <property type="project" value="UniProtKB-SubCell"/>
</dbReference>
<proteinExistence type="predicted"/>
<keyword evidence="7" id="KW-1133">Transmembrane helix</keyword>
<comment type="caution">
    <text evidence="9">The sequence shown here is derived from an EMBL/GenBank/DDBJ whole genome shotgun (WGS) entry which is preliminary data.</text>
</comment>
<dbReference type="GO" id="GO:0009401">
    <property type="term" value="P:phosphoenolpyruvate-dependent sugar phosphotransferase system"/>
    <property type="evidence" value="ECO:0007669"/>
    <property type="project" value="UniProtKB-KW"/>
</dbReference>
<dbReference type="EMBL" id="LRPN01000013">
    <property type="protein sequence ID" value="KWZ85671.1"/>
    <property type="molecule type" value="Genomic_DNA"/>
</dbReference>
<dbReference type="PANTHER" id="PTHR37324">
    <property type="entry name" value="PTS SYSTEM GALACTITOL-SPECIFIC EIIC COMPONENT"/>
    <property type="match status" value="1"/>
</dbReference>
<keyword evidence="2" id="KW-0813">Transport</keyword>
<evidence type="ECO:0000256" key="4">
    <source>
        <dbReference type="ARBA" id="ARBA00022597"/>
    </source>
</evidence>
<keyword evidence="3" id="KW-1003">Cell membrane</keyword>
<dbReference type="Pfam" id="PF03611">
    <property type="entry name" value="EIIC-GAT"/>
    <property type="match status" value="1"/>
</dbReference>
<name>A0A150JRZ3_HEYCO</name>
<dbReference type="InterPro" id="IPR013853">
    <property type="entry name" value="EIIC-GAT"/>
</dbReference>
<evidence type="ECO:0000313" key="10">
    <source>
        <dbReference type="Proteomes" id="UP000070376"/>
    </source>
</evidence>
<dbReference type="AlphaFoldDB" id="A0A150JRZ3"/>
<keyword evidence="6" id="KW-0812">Transmembrane</keyword>
<dbReference type="RefSeq" id="WP_017552344.1">
    <property type="nucleotide sequence ID" value="NZ_CP017888.1"/>
</dbReference>
<evidence type="ECO:0000256" key="5">
    <source>
        <dbReference type="ARBA" id="ARBA00022683"/>
    </source>
</evidence>
<accession>A0A150JRZ3</accession>
<keyword evidence="4" id="KW-0762">Sugar transport</keyword>
<reference evidence="10" key="1">
    <citation type="submission" date="2016-01" db="EMBL/GenBank/DDBJ databases">
        <authorList>
            <person name="Mitreva M."/>
            <person name="Pepin K.H."/>
            <person name="Mihindukulasuriya K.A."/>
            <person name="Fulton R."/>
            <person name="Fronick C."/>
            <person name="O'Laughlin M."/>
            <person name="Miner T."/>
            <person name="Herter B."/>
            <person name="Rosa B.A."/>
            <person name="Cordes M."/>
            <person name="Tomlinson C."/>
            <person name="Wollam A."/>
            <person name="Palsikar V.B."/>
            <person name="Mardis E.R."/>
            <person name="Wilson R.K."/>
        </authorList>
    </citation>
    <scope>NUCLEOTIDE SEQUENCE [LARGE SCALE GENOMIC DNA]</scope>
    <source>
        <strain evidence="10">GED7749B</strain>
    </source>
</reference>
<evidence type="ECO:0000313" key="9">
    <source>
        <dbReference type="EMBL" id="KWZ85671.1"/>
    </source>
</evidence>
<evidence type="ECO:0000256" key="6">
    <source>
        <dbReference type="ARBA" id="ARBA00022692"/>
    </source>
</evidence>
<sequence length="485" mass="52821">MMIVDKLNEGFRFFIDLGAPAMMFFIITILSLCVGVSISRSIEGGIRMALALTGMSAVISLLTSAFGPALQNFVKATGVSLGITDLGWAPLAVITWGSIYTLYFAFICLITNFILLITKTTSTLNVDLFNIWNISVLGLLILHYSGNNMIVTTLFVAFVYALMLINSDVMKPTINELLDYDQTNITTTAHPSLLVAPVAMVFNKVIDKFLPFIDKFDFNAETLNKKIGFWGSKFAIGAYLGIFIGLLGQQSLKDTFALAFTAGVSLELFAFVGGWFAPAIDPLSDGITQIMSKRLRGRKLFIAIDWPILAPRAEVWAVANILAPILLVEAMFLPGNHVLPLGGILLTVLTPALLIVTRGRVIRMTIIGTVMIPLFLWGATLIAKFLTSASIAMHSFPAGLSKGALFSSVDSDPIEKMLAILFGKAANTLDLKLIAFSILALAGYILLFAWYHKQMRKRNAAIDETIQAQSAQNQSSSVKKVLKAE</sequence>
<evidence type="ECO:0000256" key="8">
    <source>
        <dbReference type="ARBA" id="ARBA00023136"/>
    </source>
</evidence>
<dbReference type="PIRSF" id="PIRSF006304">
    <property type="entry name" value="GatC"/>
    <property type="match status" value="1"/>
</dbReference>
<dbReference type="GO" id="GO:0015577">
    <property type="term" value="F:galactitol transmembrane transporter activity"/>
    <property type="evidence" value="ECO:0007669"/>
    <property type="project" value="InterPro"/>
</dbReference>
<keyword evidence="8" id="KW-0472">Membrane</keyword>